<protein>
    <submittedName>
        <fullName evidence="8">CZB domain-containing protein</fullName>
    </submittedName>
</protein>
<accession>A0A839IP72</accession>
<dbReference type="InterPro" id="IPR004089">
    <property type="entry name" value="MCPsignal_dom"/>
</dbReference>
<organism evidence="8 9">
    <name type="scientific">Oceanospirillum sediminis</name>
    <dbReference type="NCBI Taxonomy" id="2760088"/>
    <lineage>
        <taxon>Bacteria</taxon>
        <taxon>Pseudomonadati</taxon>
        <taxon>Pseudomonadota</taxon>
        <taxon>Gammaproteobacteria</taxon>
        <taxon>Oceanospirillales</taxon>
        <taxon>Oceanospirillaceae</taxon>
        <taxon>Oceanospirillum</taxon>
    </lineage>
</organism>
<proteinExistence type="inferred from homology"/>
<gene>
    <name evidence="8" type="ORF">H4O21_09015</name>
</gene>
<evidence type="ECO:0000256" key="2">
    <source>
        <dbReference type="ARBA" id="ARBA00023224"/>
    </source>
</evidence>
<evidence type="ECO:0000313" key="9">
    <source>
        <dbReference type="Proteomes" id="UP000565262"/>
    </source>
</evidence>
<evidence type="ECO:0000256" key="5">
    <source>
        <dbReference type="SAM" id="Phobius"/>
    </source>
</evidence>
<dbReference type="Proteomes" id="UP000565262">
    <property type="component" value="Unassembled WGS sequence"/>
</dbReference>
<dbReference type="GO" id="GO:0004888">
    <property type="term" value="F:transmembrane signaling receptor activity"/>
    <property type="evidence" value="ECO:0007669"/>
    <property type="project" value="InterPro"/>
</dbReference>
<dbReference type="Pfam" id="PF00015">
    <property type="entry name" value="MCPsignal"/>
    <property type="match status" value="1"/>
</dbReference>
<dbReference type="InterPro" id="IPR025991">
    <property type="entry name" value="Chemoreceptor_zinc-bind_dom"/>
</dbReference>
<dbReference type="InterPro" id="IPR000014">
    <property type="entry name" value="PAS"/>
</dbReference>
<dbReference type="AlphaFoldDB" id="A0A839IP72"/>
<evidence type="ECO:0000259" key="6">
    <source>
        <dbReference type="PROSITE" id="PS50111"/>
    </source>
</evidence>
<dbReference type="PRINTS" id="PR00260">
    <property type="entry name" value="CHEMTRNSDUCR"/>
</dbReference>
<dbReference type="SMART" id="SM00283">
    <property type="entry name" value="MA"/>
    <property type="match status" value="1"/>
</dbReference>
<dbReference type="GO" id="GO:0016020">
    <property type="term" value="C:membrane"/>
    <property type="evidence" value="ECO:0007669"/>
    <property type="project" value="UniProtKB-SubCell"/>
</dbReference>
<feature type="transmembrane region" description="Helical" evidence="5">
    <location>
        <begin position="208"/>
        <end position="225"/>
    </location>
</feature>
<dbReference type="CDD" id="cd00130">
    <property type="entry name" value="PAS"/>
    <property type="match status" value="1"/>
</dbReference>
<keyword evidence="5" id="KW-1133">Transmembrane helix</keyword>
<comment type="subcellular location">
    <subcellularLocation>
        <location evidence="1">Membrane</location>
    </subcellularLocation>
</comment>
<feature type="transmembrane region" description="Helical" evidence="5">
    <location>
        <begin position="231"/>
        <end position="248"/>
    </location>
</feature>
<keyword evidence="9" id="KW-1185">Reference proteome</keyword>
<dbReference type="EMBL" id="JACJFM010000009">
    <property type="protein sequence ID" value="MBB1486748.1"/>
    <property type="molecule type" value="Genomic_DNA"/>
</dbReference>
<keyword evidence="2 4" id="KW-0807">Transducer</keyword>
<feature type="domain" description="PAS" evidence="7">
    <location>
        <begin position="19"/>
        <end position="50"/>
    </location>
</feature>
<dbReference type="InterPro" id="IPR004090">
    <property type="entry name" value="Chemotax_Me-accpt_rcpt"/>
</dbReference>
<dbReference type="PANTHER" id="PTHR32089:SF41">
    <property type="entry name" value="METHYL-ACCEPTING CHEMOTAXIS PROTEIN"/>
    <property type="match status" value="1"/>
</dbReference>
<dbReference type="Pfam" id="PF00989">
    <property type="entry name" value="PAS"/>
    <property type="match status" value="1"/>
</dbReference>
<dbReference type="NCBIfam" id="TIGR00229">
    <property type="entry name" value="sensory_box"/>
    <property type="match status" value="1"/>
</dbReference>
<comment type="similarity">
    <text evidence="3">Belongs to the methyl-accepting chemotaxis (MCP) protein family.</text>
</comment>
<dbReference type="PANTHER" id="PTHR32089">
    <property type="entry name" value="METHYL-ACCEPTING CHEMOTAXIS PROTEIN MCPB"/>
    <property type="match status" value="1"/>
</dbReference>
<evidence type="ECO:0000256" key="1">
    <source>
        <dbReference type="ARBA" id="ARBA00004370"/>
    </source>
</evidence>
<dbReference type="InterPro" id="IPR013767">
    <property type="entry name" value="PAS_fold"/>
</dbReference>
<keyword evidence="5" id="KW-0812">Transmembrane</keyword>
<dbReference type="GO" id="GO:0006935">
    <property type="term" value="P:chemotaxis"/>
    <property type="evidence" value="ECO:0007669"/>
    <property type="project" value="InterPro"/>
</dbReference>
<reference evidence="8 9" key="1">
    <citation type="submission" date="2020-08" db="EMBL/GenBank/DDBJ databases">
        <title>Oceanospirillum sp. nov. isolated from marine sediment.</title>
        <authorList>
            <person name="Ji X."/>
        </authorList>
    </citation>
    <scope>NUCLEOTIDE SEQUENCE [LARGE SCALE GENOMIC DNA]</scope>
    <source>
        <strain evidence="8 9">D5</strain>
    </source>
</reference>
<keyword evidence="5" id="KW-0472">Membrane</keyword>
<dbReference type="Gene3D" id="3.30.450.20">
    <property type="entry name" value="PAS domain"/>
    <property type="match status" value="1"/>
</dbReference>
<dbReference type="InterPro" id="IPR035965">
    <property type="entry name" value="PAS-like_dom_sf"/>
</dbReference>
<name>A0A839IP72_9GAMM</name>
<dbReference type="PROSITE" id="PS50111">
    <property type="entry name" value="CHEMOTAXIS_TRANSDUC_2"/>
    <property type="match status" value="1"/>
</dbReference>
<dbReference type="SUPFAM" id="SSF55785">
    <property type="entry name" value="PYP-like sensor domain (PAS domain)"/>
    <property type="match status" value="1"/>
</dbReference>
<dbReference type="SUPFAM" id="SSF58104">
    <property type="entry name" value="Methyl-accepting chemotaxis protein (MCP) signaling domain"/>
    <property type="match status" value="1"/>
</dbReference>
<dbReference type="Pfam" id="PF13682">
    <property type="entry name" value="CZB"/>
    <property type="match status" value="1"/>
</dbReference>
<evidence type="ECO:0000259" key="7">
    <source>
        <dbReference type="PROSITE" id="PS50112"/>
    </source>
</evidence>
<dbReference type="GO" id="GO:0006355">
    <property type="term" value="P:regulation of DNA-templated transcription"/>
    <property type="evidence" value="ECO:0007669"/>
    <property type="project" value="InterPro"/>
</dbReference>
<evidence type="ECO:0000256" key="4">
    <source>
        <dbReference type="PROSITE-ProRule" id="PRU00284"/>
    </source>
</evidence>
<comment type="caution">
    <text evidence="8">The sequence shown here is derived from an EMBL/GenBank/DDBJ whole genome shotgun (WGS) entry which is preliminary data.</text>
</comment>
<dbReference type="GO" id="GO:0007165">
    <property type="term" value="P:signal transduction"/>
    <property type="evidence" value="ECO:0007669"/>
    <property type="project" value="UniProtKB-KW"/>
</dbReference>
<evidence type="ECO:0000256" key="3">
    <source>
        <dbReference type="ARBA" id="ARBA00029447"/>
    </source>
</evidence>
<evidence type="ECO:0000313" key="8">
    <source>
        <dbReference type="EMBL" id="MBB1486748.1"/>
    </source>
</evidence>
<feature type="domain" description="Methyl-accepting transducer" evidence="6">
    <location>
        <begin position="364"/>
        <end position="568"/>
    </location>
</feature>
<dbReference type="PROSITE" id="PS50112">
    <property type="entry name" value="PAS"/>
    <property type="match status" value="1"/>
</dbReference>
<sequence length="680" mass="76619">MTNSGNKPFKTPEPGETMVSMTDKEGRITYINRVFMRVSGYSENQLVGNSHNVVRHTEMPACIWHGVWQRLKQNDEAFVLVKNKAQDGKTLWLFSVIYPIMDARNNKEGYYAVHYPAPDAMVKLIEPIYQQVLKAEQQDYQRGIACLEKLIQQAGHQSYSEYLQKAHFNTAEGIAKQQSQYESTYARTTSQESAFWPFLRSQIRITQIGHVFLAVAVTAISTFYYDAAHWLWLYPVIVILLLLAQHRATSRAFNVLHRIHRTVKRSKLGELHHRVNDVAGLGEVGQVAWEMNELLDQMQSFYLEADSAFQDTLEGETHRYALTTGVSGLPARSLHQLNHGLDAIREVNKISSRNELMSELNQINVNRLVPNLATIQTDLTNVIDEIRVALDTATTNQSDVRDSEDIIAKMLKQLAVISGVLGNIQGLVERLDDDGQQVIQALSLISDISEQTNLLALNASIEAARAGEHGRGFAVVADEVRTLAGRSKDAADTISRIIESFSQRSKQMKSASEQAGQEAAVLNQNIDGLHKTFGKLALSATDTHSRLALASDKNFTVLAKVDHIVYKQRTYLGIQDLEKHQSEVQSIQVDHHNCRLGRWYEEGVGYQQFSHLKSFKELEKPHAAVHKCARYAVDLSANDWQNNKQIRQEIIAAIERAESASDQVMHLLDKMVDEKHLNAS</sequence>
<dbReference type="Gene3D" id="1.10.287.950">
    <property type="entry name" value="Methyl-accepting chemotaxis protein"/>
    <property type="match status" value="1"/>
</dbReference>